<sequence>MEHSSTINPQGDSIDINYHSSLPTNTYQNKRKRSNSPINNVSNIGKLLLSSSNNEVTSNDDEDIGTDSRLVKQNDTQQIKSLKTFIREFVNENFDVTSTTASSIDQQYQIIEDACIKKYPDMQSDRIQKTVRSLVKIRKNNRPLDNKKQQIATTSSNSINQNNTSIISDSLRYTKLNDHSNDNDLQDILDARLSSIIYNTNEIDCTKLNKKLRNIHPLPNNKNDIIHNSSSKNGITVVNSPSPSLNLDSDFLRHAFPQPFRPHDLTSYFNGNNSVFRPSFLQSTSPLPLHTVISSQSLTNGPQLLETPNMKSYPLSKLKLNNVEIGSLKTLVNAYREAATYLFRSADELETLITQQP</sequence>
<evidence type="ECO:0000313" key="3">
    <source>
        <dbReference type="EMBL" id="CAF3604102.1"/>
    </source>
</evidence>
<feature type="compositionally biased region" description="Polar residues" evidence="1">
    <location>
        <begin position="18"/>
        <end position="28"/>
    </location>
</feature>
<keyword evidence="4" id="KW-1185">Reference proteome</keyword>
<dbReference type="AlphaFoldDB" id="A0A813TVC4"/>
<reference evidence="2" key="1">
    <citation type="submission" date="2021-02" db="EMBL/GenBank/DDBJ databases">
        <authorList>
            <person name="Nowell W R."/>
        </authorList>
    </citation>
    <scope>NUCLEOTIDE SEQUENCE</scope>
</reference>
<feature type="region of interest" description="Disordered" evidence="1">
    <location>
        <begin position="1"/>
        <end position="41"/>
    </location>
</feature>
<dbReference type="EMBL" id="CAJOBC010000586">
    <property type="protein sequence ID" value="CAF3604102.1"/>
    <property type="molecule type" value="Genomic_DNA"/>
</dbReference>
<dbReference type="Proteomes" id="UP000663829">
    <property type="component" value="Unassembled WGS sequence"/>
</dbReference>
<evidence type="ECO:0000313" key="4">
    <source>
        <dbReference type="Proteomes" id="UP000663829"/>
    </source>
</evidence>
<evidence type="ECO:0000313" key="2">
    <source>
        <dbReference type="EMBL" id="CAF0817854.1"/>
    </source>
</evidence>
<dbReference type="EMBL" id="CAJNOQ010000586">
    <property type="protein sequence ID" value="CAF0817854.1"/>
    <property type="molecule type" value="Genomic_DNA"/>
</dbReference>
<dbReference type="OrthoDB" id="10047222at2759"/>
<dbReference type="Proteomes" id="UP000681722">
    <property type="component" value="Unassembled WGS sequence"/>
</dbReference>
<comment type="caution">
    <text evidence="2">The sequence shown here is derived from an EMBL/GenBank/DDBJ whole genome shotgun (WGS) entry which is preliminary data.</text>
</comment>
<feature type="compositionally biased region" description="Polar residues" evidence="1">
    <location>
        <begin position="1"/>
        <end position="11"/>
    </location>
</feature>
<protein>
    <submittedName>
        <fullName evidence="2">Uncharacterized protein</fullName>
    </submittedName>
</protein>
<name>A0A813TVC4_9BILA</name>
<evidence type="ECO:0000256" key="1">
    <source>
        <dbReference type="SAM" id="MobiDB-lite"/>
    </source>
</evidence>
<organism evidence="2 4">
    <name type="scientific">Didymodactylos carnosus</name>
    <dbReference type="NCBI Taxonomy" id="1234261"/>
    <lineage>
        <taxon>Eukaryota</taxon>
        <taxon>Metazoa</taxon>
        <taxon>Spiralia</taxon>
        <taxon>Gnathifera</taxon>
        <taxon>Rotifera</taxon>
        <taxon>Eurotatoria</taxon>
        <taxon>Bdelloidea</taxon>
        <taxon>Philodinida</taxon>
        <taxon>Philodinidae</taxon>
        <taxon>Didymodactylos</taxon>
    </lineage>
</organism>
<gene>
    <name evidence="2" type="ORF">GPM918_LOCUS4386</name>
    <name evidence="3" type="ORF">SRO942_LOCUS4387</name>
</gene>
<accession>A0A813TVC4</accession>
<proteinExistence type="predicted"/>